<dbReference type="PROSITE" id="PS51352">
    <property type="entry name" value="THIOREDOXIN_2"/>
    <property type="match status" value="1"/>
</dbReference>
<comment type="caution">
    <text evidence="4">The sequence shown here is derived from an EMBL/GenBank/DDBJ whole genome shotgun (WGS) entry which is preliminary data.</text>
</comment>
<keyword evidence="2" id="KW-0732">Signal</keyword>
<keyword evidence="1" id="KW-0676">Redox-active center</keyword>
<evidence type="ECO:0000256" key="1">
    <source>
        <dbReference type="ARBA" id="ARBA00023284"/>
    </source>
</evidence>
<dbReference type="RefSeq" id="WP_379663628.1">
    <property type="nucleotide sequence ID" value="NZ_JBHUDG010000044.1"/>
</dbReference>
<dbReference type="InterPro" id="IPR017937">
    <property type="entry name" value="Thioredoxin_CS"/>
</dbReference>
<evidence type="ECO:0000313" key="5">
    <source>
        <dbReference type="Proteomes" id="UP001597118"/>
    </source>
</evidence>
<dbReference type="Proteomes" id="UP001597118">
    <property type="component" value="Unassembled WGS sequence"/>
</dbReference>
<dbReference type="EMBL" id="JBHUDG010000044">
    <property type="protein sequence ID" value="MFD1631259.1"/>
    <property type="molecule type" value="Genomic_DNA"/>
</dbReference>
<dbReference type="InterPro" id="IPR036249">
    <property type="entry name" value="Thioredoxin-like_sf"/>
</dbReference>
<dbReference type="InterPro" id="IPR012336">
    <property type="entry name" value="Thioredoxin-like_fold"/>
</dbReference>
<feature type="chain" id="PRO_5047108836" evidence="2">
    <location>
        <begin position="22"/>
        <end position="146"/>
    </location>
</feature>
<evidence type="ECO:0000256" key="2">
    <source>
        <dbReference type="SAM" id="SignalP"/>
    </source>
</evidence>
<proteinExistence type="predicted"/>
<keyword evidence="5" id="KW-1185">Reference proteome</keyword>
<sequence length="146" mass="16925">MRIVCLIISIALVLTGTSAFSQQKVVDIDALVLQNNKPVLLYFHTTWCVYCAMQSKSLKNKNREEKLAERYNFIDFDAESDQIVKYNKRTFRNDNPVKYQPHPFVQSFFINSTVGYPAWVLVDKDFNILSTYSGFLSKKQLAQLLK</sequence>
<feature type="signal peptide" evidence="2">
    <location>
        <begin position="1"/>
        <end position="21"/>
    </location>
</feature>
<protein>
    <submittedName>
        <fullName evidence="4">Thioredoxin family protein</fullName>
    </submittedName>
</protein>
<feature type="domain" description="Thioredoxin" evidence="3">
    <location>
        <begin position="13"/>
        <end position="146"/>
    </location>
</feature>
<dbReference type="PROSITE" id="PS00194">
    <property type="entry name" value="THIOREDOXIN_1"/>
    <property type="match status" value="1"/>
</dbReference>
<accession>A0ABW4IFV3</accession>
<name>A0ABW4IFV3_9SPHI</name>
<dbReference type="Gene3D" id="3.40.30.10">
    <property type="entry name" value="Glutaredoxin"/>
    <property type="match status" value="1"/>
</dbReference>
<dbReference type="Pfam" id="PF13098">
    <property type="entry name" value="Thioredoxin_2"/>
    <property type="match status" value="1"/>
</dbReference>
<dbReference type="InterPro" id="IPR013766">
    <property type="entry name" value="Thioredoxin_domain"/>
</dbReference>
<gene>
    <name evidence="4" type="ORF">ACFSAH_15385</name>
</gene>
<reference evidence="5" key="1">
    <citation type="journal article" date="2019" name="Int. J. Syst. Evol. Microbiol.">
        <title>The Global Catalogue of Microorganisms (GCM) 10K type strain sequencing project: providing services to taxonomists for standard genome sequencing and annotation.</title>
        <authorList>
            <consortium name="The Broad Institute Genomics Platform"/>
            <consortium name="The Broad Institute Genome Sequencing Center for Infectious Disease"/>
            <person name="Wu L."/>
            <person name="Ma J."/>
        </authorList>
    </citation>
    <scope>NUCLEOTIDE SEQUENCE [LARGE SCALE GENOMIC DNA]</scope>
    <source>
        <strain evidence="5">CCUG 53762</strain>
    </source>
</reference>
<evidence type="ECO:0000259" key="3">
    <source>
        <dbReference type="PROSITE" id="PS51352"/>
    </source>
</evidence>
<evidence type="ECO:0000313" key="4">
    <source>
        <dbReference type="EMBL" id="MFD1631259.1"/>
    </source>
</evidence>
<organism evidence="4 5">
    <name type="scientific">Pseudopedobacter beijingensis</name>
    <dbReference type="NCBI Taxonomy" id="1207056"/>
    <lineage>
        <taxon>Bacteria</taxon>
        <taxon>Pseudomonadati</taxon>
        <taxon>Bacteroidota</taxon>
        <taxon>Sphingobacteriia</taxon>
        <taxon>Sphingobacteriales</taxon>
        <taxon>Sphingobacteriaceae</taxon>
        <taxon>Pseudopedobacter</taxon>
    </lineage>
</organism>
<dbReference type="CDD" id="cd02947">
    <property type="entry name" value="TRX_family"/>
    <property type="match status" value="1"/>
</dbReference>
<dbReference type="SUPFAM" id="SSF52833">
    <property type="entry name" value="Thioredoxin-like"/>
    <property type="match status" value="1"/>
</dbReference>